<name>A0A1T4USM9_9GAMM</name>
<dbReference type="RefSeq" id="WP_080176326.1">
    <property type="nucleotide sequence ID" value="NZ_AP024856.1"/>
</dbReference>
<protein>
    <submittedName>
        <fullName evidence="1">TraE protein</fullName>
    </submittedName>
</protein>
<sequence>MPFFSKKSKSIKEKLLPSNIQRSWTEAVDHSYRMTIATILSVATIVLLSYKIVTTKPVTIVIPPQLNETITIVGNKAGESYKKLWGIHIASMLGNASERSVKVVLEALKPMLSVADYDVMSEQLSTHVKALALRYQTQKYTVQDTYYDPKRDIIYIYGDRELISKKKVTAKKAGMKPIRWTYEITIKQAGGKPKMPYITQYEGTPRFDSNRLEKK</sequence>
<accession>A0A1T4USM9</accession>
<dbReference type="InterPro" id="IPR007973">
    <property type="entry name" value="Pilus_assembly_TraE"/>
</dbReference>
<evidence type="ECO:0000313" key="2">
    <source>
        <dbReference type="Proteomes" id="UP000191116"/>
    </source>
</evidence>
<dbReference type="Pfam" id="PF05309">
    <property type="entry name" value="TraE"/>
    <property type="match status" value="1"/>
</dbReference>
<dbReference type="OrthoDB" id="5918375at2"/>
<organism evidence="1 2">
    <name type="scientific">Photobacterium toruni</name>
    <dbReference type="NCBI Taxonomy" id="1935446"/>
    <lineage>
        <taxon>Bacteria</taxon>
        <taxon>Pseudomonadati</taxon>
        <taxon>Pseudomonadota</taxon>
        <taxon>Gammaproteobacteria</taxon>
        <taxon>Vibrionales</taxon>
        <taxon>Vibrionaceae</taxon>
        <taxon>Photobacterium</taxon>
    </lineage>
</organism>
<evidence type="ECO:0000313" key="1">
    <source>
        <dbReference type="EMBL" id="SKA55664.1"/>
    </source>
</evidence>
<dbReference type="Proteomes" id="UP000191116">
    <property type="component" value="Unassembled WGS sequence"/>
</dbReference>
<proteinExistence type="predicted"/>
<gene>
    <name evidence="1" type="ORF">CZ814_03644</name>
</gene>
<dbReference type="AlphaFoldDB" id="A0A1T4USM9"/>
<dbReference type="EMBL" id="FUWP01000031">
    <property type="protein sequence ID" value="SKA55664.1"/>
    <property type="molecule type" value="Genomic_DNA"/>
</dbReference>
<reference evidence="1 2" key="1">
    <citation type="submission" date="2017-02" db="EMBL/GenBank/DDBJ databases">
        <authorList>
            <person name="Peterson S.W."/>
        </authorList>
    </citation>
    <scope>NUCLEOTIDE SEQUENCE [LARGE SCALE GENOMIC DNA]</scope>
    <source>
        <strain evidence="1 2">CECT 9189</strain>
    </source>
</reference>